<gene>
    <name evidence="1" type="ORF">GURKE_04900</name>
</gene>
<name>A0A9E7STM5_9CAUD</name>
<dbReference type="EMBL" id="ON529850">
    <property type="protein sequence ID" value="UTC28492.1"/>
    <property type="molecule type" value="Genomic_DNA"/>
</dbReference>
<protein>
    <submittedName>
        <fullName evidence="1">Uncharacterized protein</fullName>
    </submittedName>
</protein>
<keyword evidence="2" id="KW-1185">Reference proteome</keyword>
<organism evidence="1 2">
    <name type="scientific">Brevundimonas phage vB_BpoS-Gurke</name>
    <dbReference type="NCBI Taxonomy" id="2948599"/>
    <lineage>
        <taxon>Viruses</taxon>
        <taxon>Duplodnaviria</taxon>
        <taxon>Heunggongvirae</taxon>
        <taxon>Uroviricota</taxon>
        <taxon>Caudoviricetes</taxon>
        <taxon>Jeanschmidtviridae</taxon>
        <taxon>Kikimoravirus</taxon>
        <taxon>Kikimoravirus gurke</taxon>
    </lineage>
</organism>
<dbReference type="Proteomes" id="UP001055634">
    <property type="component" value="Segment"/>
</dbReference>
<evidence type="ECO:0000313" key="2">
    <source>
        <dbReference type="Proteomes" id="UP001055634"/>
    </source>
</evidence>
<proteinExistence type="predicted"/>
<reference evidence="1" key="1">
    <citation type="submission" date="2022-04" db="EMBL/GenBank/DDBJ databases">
        <authorList>
            <person name="Friedrich I."/>
            <person name="Schneider D."/>
            <person name="Poehlein A."/>
            <person name="Hertel R."/>
            <person name="Daniel R."/>
        </authorList>
    </citation>
    <scope>NUCLEOTIDE SEQUENCE</scope>
</reference>
<evidence type="ECO:0000313" key="1">
    <source>
        <dbReference type="EMBL" id="UTC28492.1"/>
    </source>
</evidence>
<accession>A0A9E7STM5</accession>
<sequence length="319" mass="34858">MTPPKTTTPVLLITRNKYGMGAEFFPSEAAALADVRRELDGYGLPEDVTDAGAISQWIGDEDIEYEFELQPVTLPSHRIIVVEADGALVTDQLIYGDRAAADFTFGGLWNAHGFGHKGRAVYLYRAGEAEPVRRLSHDDAADALVTDPLTRPLLSAVEAAVETIQKLTDARQAGTSMVEASTILEDWAVAASEFLPDLPETTAQIDAPDLREENGDDAVILEYIGEGFQGDYDPTDPGDEPLMRVSIERRGPDGWAYVEDSSYCTQISARASEAGKRLAMTYILNSLPSGSVKRYMERMSWIELTVQDGDSPDFSRVSA</sequence>